<dbReference type="Gene3D" id="3.90.70.10">
    <property type="entry name" value="Cysteine proteinases"/>
    <property type="match status" value="1"/>
</dbReference>
<keyword evidence="2" id="KW-1185">Reference proteome</keyword>
<proteinExistence type="predicted"/>
<dbReference type="Proteomes" id="UP000182264">
    <property type="component" value="Chromosome"/>
</dbReference>
<evidence type="ECO:0008006" key="3">
    <source>
        <dbReference type="Google" id="ProtNLM"/>
    </source>
</evidence>
<dbReference type="AlphaFoldDB" id="A0A1L3GJT7"/>
<evidence type="ECO:0000313" key="2">
    <source>
        <dbReference type="Proteomes" id="UP000182264"/>
    </source>
</evidence>
<dbReference type="EMBL" id="CP015518">
    <property type="protein sequence ID" value="APG26150.1"/>
    <property type="molecule type" value="Genomic_DNA"/>
</dbReference>
<accession>A0A1L3GJT7</accession>
<dbReference type="STRING" id="29542.A6070_11285"/>
<evidence type="ECO:0000313" key="1">
    <source>
        <dbReference type="EMBL" id="APG26150.1"/>
    </source>
</evidence>
<dbReference type="KEGG" id="pace:A6070_11285"/>
<gene>
    <name evidence="1" type="ORF">A7E75_02660</name>
</gene>
<reference evidence="1 2" key="1">
    <citation type="journal article" date="2017" name="Genome Announc.">
        <title>Complete Genome Sequences of Two Acetylene-Fermenting Pelobacter acetylenicus Strains.</title>
        <authorList>
            <person name="Sutton J.M."/>
            <person name="Baesman S.M."/>
            <person name="Fierst J.L."/>
            <person name="Poret-Peterson A.T."/>
            <person name="Oremland R.S."/>
            <person name="Dunlap D.S."/>
            <person name="Akob D.M."/>
        </authorList>
    </citation>
    <scope>NUCLEOTIDE SEQUENCE [LARGE SCALE GENOMIC DNA]</scope>
    <source>
        <strain evidence="1 2">DSM 3247</strain>
    </source>
</reference>
<protein>
    <recommendedName>
        <fullName evidence="3">Peptidase C39-like domain-containing protein</fullName>
    </recommendedName>
</protein>
<sequence length="245" mass="28085">MHLPFDILPQPDETTCGPTCLHALYCYFNQEMPLPQVIREVPMLEGGGTLAVLLACHALDKGFRATIYSYKMQLFDPTWLMPGGPDIRDRLQKQMLFKNDPKLQAASRAYLRFLDLGGQLRFEDLTLDLIRRYVKRELPIITGLSATYLYRTPREYGPLCEYDDIRGEPSGHFVVLCGYDKERRTIAVADPLLPNPVADRQIYNVPIERVLCAILLGVLTYDANLLIIQPRQERQRHASRHPDRG</sequence>
<organism evidence="1 2">
    <name type="scientific">Syntrophotalea acetylenica</name>
    <name type="common">Pelobacter acetylenicus</name>
    <dbReference type="NCBI Taxonomy" id="29542"/>
    <lineage>
        <taxon>Bacteria</taxon>
        <taxon>Pseudomonadati</taxon>
        <taxon>Thermodesulfobacteriota</taxon>
        <taxon>Desulfuromonadia</taxon>
        <taxon>Desulfuromonadales</taxon>
        <taxon>Syntrophotaleaceae</taxon>
        <taxon>Syntrophotalea</taxon>
    </lineage>
</organism>
<name>A0A1L3GJT7_SYNAC</name>